<dbReference type="HOGENOM" id="CLU_095708_0_0_0"/>
<dbReference type="eggNOG" id="COG1349">
    <property type="taxonomic scope" value="Bacteria"/>
</dbReference>
<evidence type="ECO:0000313" key="1">
    <source>
        <dbReference type="EMBL" id="ADE57192.1"/>
    </source>
</evidence>
<proteinExistence type="predicted"/>
<dbReference type="InterPro" id="IPR029069">
    <property type="entry name" value="HotDog_dom_sf"/>
</dbReference>
<dbReference type="Proteomes" id="UP000002366">
    <property type="component" value="Chromosome"/>
</dbReference>
<dbReference type="Gene3D" id="1.10.10.10">
    <property type="entry name" value="Winged helix-like DNA-binding domain superfamily/Winged helix DNA-binding domain"/>
    <property type="match status" value="1"/>
</dbReference>
<evidence type="ECO:0000313" key="2">
    <source>
        <dbReference type="Proteomes" id="UP000002366"/>
    </source>
</evidence>
<dbReference type="EMBL" id="CP001997">
    <property type="protein sequence ID" value="ADE57192.1"/>
    <property type="molecule type" value="Genomic_DNA"/>
</dbReference>
<accession>D5EF60</accession>
<dbReference type="SUPFAM" id="SSF54637">
    <property type="entry name" value="Thioesterase/thiol ester dehydrase-isomerase"/>
    <property type="match status" value="1"/>
</dbReference>
<evidence type="ECO:0008006" key="3">
    <source>
        <dbReference type="Google" id="ProtNLM"/>
    </source>
</evidence>
<dbReference type="AlphaFoldDB" id="D5EF60"/>
<gene>
    <name evidence="1" type="ordered locus">Amico_1068</name>
</gene>
<sequence length="192" mass="21672">MVIRSKKKKQRQGKLLKLLEQNPLYTDKELADALSASVSTIRLDRALLGVPELRERTINMAQRATSKLRSLKQSEVVGDLLELEPNKWALSVLQTKKEMAFRHTDYVCDHYIYSQASSIAIAVVEADMVIIDSMRGEYKSHAKVGDVLIARAKVGVHKDNKYIVSVRTRVGDQEIFVGRFIAVVIDSLEMKS</sequence>
<dbReference type="RefSeq" id="WP_013048455.1">
    <property type="nucleotide sequence ID" value="NC_014011.1"/>
</dbReference>
<keyword evidence="2" id="KW-1185">Reference proteome</keyword>
<dbReference type="KEGG" id="aco:Amico_1068"/>
<organism evidence="1 2">
    <name type="scientific">Aminobacterium colombiense (strain DSM 12261 / ALA-1)</name>
    <dbReference type="NCBI Taxonomy" id="572547"/>
    <lineage>
        <taxon>Bacteria</taxon>
        <taxon>Thermotogati</taxon>
        <taxon>Synergistota</taxon>
        <taxon>Synergistia</taxon>
        <taxon>Synergistales</taxon>
        <taxon>Aminobacteriaceae</taxon>
        <taxon>Aminobacterium</taxon>
    </lineage>
</organism>
<dbReference type="STRING" id="572547.Amico_1068"/>
<dbReference type="OrthoDB" id="1706183at2"/>
<dbReference type="InterPro" id="IPR036388">
    <property type="entry name" value="WH-like_DNA-bd_sf"/>
</dbReference>
<name>D5EF60_AMICL</name>
<dbReference type="NCBIfam" id="NF003359">
    <property type="entry name" value="PRK04424.1"/>
    <property type="match status" value="1"/>
</dbReference>
<protein>
    <recommendedName>
        <fullName evidence="3">Transcription factor FapR</fullName>
    </recommendedName>
</protein>
<dbReference type="Gene3D" id="3.10.129.10">
    <property type="entry name" value="Hotdog Thioesterase"/>
    <property type="match status" value="1"/>
</dbReference>
<reference evidence="1 2" key="1">
    <citation type="journal article" date="2010" name="Stand. Genomic Sci.">
        <title>Complete genome sequence of Aminobacterium colombiense type strain (ALA-1).</title>
        <authorList>
            <person name="Chertkov O."/>
            <person name="Sikorski J."/>
            <person name="Brambilla E."/>
            <person name="Lapidus A."/>
            <person name="Copeland A."/>
            <person name="Glavina Del Rio T."/>
            <person name="Nolan M."/>
            <person name="Lucas S."/>
            <person name="Tice H."/>
            <person name="Cheng J.F."/>
            <person name="Han C."/>
            <person name="Detter J.C."/>
            <person name="Bruce D."/>
            <person name="Tapia R."/>
            <person name="Goodwin L."/>
            <person name="Pitluck S."/>
            <person name="Liolios K."/>
            <person name="Ivanova N."/>
            <person name="Mavromatis K."/>
            <person name="Ovchinnikova G."/>
            <person name="Pati A."/>
            <person name="Chen A."/>
            <person name="Palaniappan K."/>
            <person name="Land M."/>
            <person name="Hauser L."/>
            <person name="Chang Y.J."/>
            <person name="Jeffries C.D."/>
            <person name="Spring S."/>
            <person name="Rohde M."/>
            <person name="Goker M."/>
            <person name="Bristow J."/>
            <person name="Eisen J.A."/>
            <person name="Markowitz V."/>
            <person name="Hugenholtz P."/>
            <person name="Kyrpides N.C."/>
            <person name="Klenk H.P."/>
        </authorList>
    </citation>
    <scope>NUCLEOTIDE SEQUENCE [LARGE SCALE GENOMIC DNA]</scope>
    <source>
        <strain evidence="2">DSM 12261 / ALA-1</strain>
    </source>
</reference>